<proteinExistence type="predicted"/>
<dbReference type="Proteomes" id="UP000013063">
    <property type="component" value="Unassembled WGS sequence"/>
</dbReference>
<dbReference type="GO" id="GO:0006109">
    <property type="term" value="P:regulation of carbohydrate metabolic process"/>
    <property type="evidence" value="ECO:0007669"/>
    <property type="project" value="InterPro"/>
</dbReference>
<dbReference type="InterPro" id="IPR011104">
    <property type="entry name" value="Hpr_kin/Pase_C"/>
</dbReference>
<dbReference type="Pfam" id="PF07475">
    <property type="entry name" value="Hpr_kinase_C"/>
    <property type="match status" value="1"/>
</dbReference>
<dbReference type="GO" id="GO:0000155">
    <property type="term" value="F:phosphorelay sensor kinase activity"/>
    <property type="evidence" value="ECO:0007669"/>
    <property type="project" value="InterPro"/>
</dbReference>
<dbReference type="CDD" id="cd01918">
    <property type="entry name" value="HprK_C"/>
    <property type="match status" value="1"/>
</dbReference>
<dbReference type="EMBL" id="APMP01000037">
    <property type="protein sequence ID" value="ENZ80247.1"/>
    <property type="molecule type" value="Genomic_DNA"/>
</dbReference>
<keyword evidence="3" id="KW-1185">Reference proteome</keyword>
<dbReference type="RefSeq" id="WP_004624062.1">
    <property type="nucleotide sequence ID" value="NZ_APMP01000037.1"/>
</dbReference>
<comment type="caution">
    <text evidence="2">The sequence shown here is derived from an EMBL/GenBank/DDBJ whole genome shotgun (WGS) entry which is preliminary data.</text>
</comment>
<dbReference type="EC" id="2.7.1.-" evidence="2"/>
<dbReference type="OrthoDB" id="8326226at2"/>
<gene>
    <name evidence="2" type="ORF">OR37_03881</name>
</gene>
<dbReference type="eggNOG" id="COG1493">
    <property type="taxonomic scope" value="Bacteria"/>
</dbReference>
<keyword evidence="2" id="KW-0418">Kinase</keyword>
<dbReference type="SUPFAM" id="SSF53795">
    <property type="entry name" value="PEP carboxykinase-like"/>
    <property type="match status" value="1"/>
</dbReference>
<protein>
    <submittedName>
        <fullName evidence="2">Hpr(Ser) kinase/phosphatase</fullName>
        <ecNumber evidence="2">2.7.1.-</ecNumber>
    </submittedName>
</protein>
<organism evidence="2 3">
    <name type="scientific">Caulobacter vibrioides OR37</name>
    <dbReference type="NCBI Taxonomy" id="1292034"/>
    <lineage>
        <taxon>Bacteria</taxon>
        <taxon>Pseudomonadati</taxon>
        <taxon>Pseudomonadota</taxon>
        <taxon>Alphaproteobacteria</taxon>
        <taxon>Caulobacterales</taxon>
        <taxon>Caulobacteraceae</taxon>
        <taxon>Caulobacter</taxon>
    </lineage>
</organism>
<name>R0EG61_CAUVI</name>
<dbReference type="GO" id="GO:0005524">
    <property type="term" value="F:ATP binding"/>
    <property type="evidence" value="ECO:0007669"/>
    <property type="project" value="InterPro"/>
</dbReference>
<dbReference type="PATRIC" id="fig|1292034.3.peg.3853"/>
<reference evidence="2 3" key="1">
    <citation type="journal article" date="2013" name="Genome Announc.">
        <title>Draft Genome Sequence for Caulobacter sp. Strain OR37, a Bacterium Tolerant to Heavy Metals.</title>
        <authorList>
            <person name="Utturkar S.M."/>
            <person name="Bollmann A."/>
            <person name="Brzoska R.M."/>
            <person name="Klingeman D.M."/>
            <person name="Epstein S.E."/>
            <person name="Palumbo A.V."/>
            <person name="Brown S.D."/>
        </authorList>
    </citation>
    <scope>NUCLEOTIDE SEQUENCE [LARGE SCALE GENOMIC DNA]</scope>
    <source>
        <strain evidence="2 3">OR37</strain>
    </source>
</reference>
<accession>R0EG61</accession>
<evidence type="ECO:0000313" key="2">
    <source>
        <dbReference type="EMBL" id="ENZ80247.1"/>
    </source>
</evidence>
<dbReference type="STRING" id="1292034.OR37_03881"/>
<feature type="domain" description="HPr kinase/phosphorylase C-terminal" evidence="1">
    <location>
        <begin position="26"/>
        <end position="90"/>
    </location>
</feature>
<keyword evidence="2" id="KW-0808">Transferase</keyword>
<dbReference type="Gene3D" id="3.40.50.300">
    <property type="entry name" value="P-loop containing nucleotide triphosphate hydrolases"/>
    <property type="match status" value="1"/>
</dbReference>
<sequence>MTGDEAALDVRHAGLIALRLGGRWRGALIEGPSGAGKSDLALRALDAGFRLVADDRVATFASGGKPWGKPPAPLAGLIEVRGLGVVDAAALPFCEIALAIRCVAAPEQVERLPEPRFAPVAGVSVPVFDLWPREPAAPLKIRRMMQSLGVAT</sequence>
<dbReference type="InterPro" id="IPR027417">
    <property type="entry name" value="P-loop_NTPase"/>
</dbReference>
<evidence type="ECO:0000313" key="3">
    <source>
        <dbReference type="Proteomes" id="UP000013063"/>
    </source>
</evidence>
<dbReference type="AlphaFoldDB" id="R0EG61"/>
<evidence type="ECO:0000259" key="1">
    <source>
        <dbReference type="Pfam" id="PF07475"/>
    </source>
</evidence>